<keyword evidence="5" id="KW-1185">Reference proteome</keyword>
<dbReference type="PROSITE" id="PS51677">
    <property type="entry name" value="NODB"/>
    <property type="match status" value="1"/>
</dbReference>
<dbReference type="SUPFAM" id="SSF88713">
    <property type="entry name" value="Glycoside hydrolase/deacetylase"/>
    <property type="match status" value="1"/>
</dbReference>
<keyword evidence="2" id="KW-0732">Signal</keyword>
<reference evidence="4 5" key="1">
    <citation type="submission" date="2016-06" db="EMBL/GenBank/DDBJ databases">
        <title>Genome sequence of endosymbiont of Candidatus Endolucinida thiodiazotropha.</title>
        <authorList>
            <person name="Poehlein A."/>
            <person name="Koenig S."/>
            <person name="Heiden S.E."/>
            <person name="Thuermer A."/>
            <person name="Voget S."/>
            <person name="Daniel R."/>
            <person name="Markert S."/>
            <person name="Gros O."/>
            <person name="Schweder T."/>
        </authorList>
    </citation>
    <scope>NUCLEOTIDE SEQUENCE [LARGE SCALE GENOMIC DNA]</scope>
    <source>
        <strain evidence="4 5">COS</strain>
    </source>
</reference>
<dbReference type="InterPro" id="IPR002509">
    <property type="entry name" value="NODB_dom"/>
</dbReference>
<dbReference type="InterPro" id="IPR011330">
    <property type="entry name" value="Glyco_hydro/deAcase_b/a-brl"/>
</dbReference>
<evidence type="ECO:0000256" key="2">
    <source>
        <dbReference type="ARBA" id="ARBA00022729"/>
    </source>
</evidence>
<dbReference type="GO" id="GO:0005975">
    <property type="term" value="P:carbohydrate metabolic process"/>
    <property type="evidence" value="ECO:0007669"/>
    <property type="project" value="InterPro"/>
</dbReference>
<dbReference type="CDD" id="cd10918">
    <property type="entry name" value="CE4_NodB_like_5s_6s"/>
    <property type="match status" value="1"/>
</dbReference>
<dbReference type="GO" id="GO:0005576">
    <property type="term" value="C:extracellular region"/>
    <property type="evidence" value="ECO:0007669"/>
    <property type="project" value="UniProtKB-SubCell"/>
</dbReference>
<dbReference type="PANTHER" id="PTHR34216:SF3">
    <property type="entry name" value="POLY-BETA-1,6-N-ACETYL-D-GLUCOSAMINE N-DEACETYLASE"/>
    <property type="match status" value="1"/>
</dbReference>
<protein>
    <submittedName>
        <fullName evidence="4">Polysaccharide deacetylase</fullName>
    </submittedName>
</protein>
<dbReference type="Proteomes" id="UP000094769">
    <property type="component" value="Unassembled WGS sequence"/>
</dbReference>
<accession>A0A7Z1AF65</accession>
<dbReference type="GO" id="GO:0016810">
    <property type="term" value="F:hydrolase activity, acting on carbon-nitrogen (but not peptide) bonds"/>
    <property type="evidence" value="ECO:0007669"/>
    <property type="project" value="InterPro"/>
</dbReference>
<organism evidence="4 5">
    <name type="scientific">Candidatus Thiodiazotropha endolucinida</name>
    <dbReference type="NCBI Taxonomy" id="1655433"/>
    <lineage>
        <taxon>Bacteria</taxon>
        <taxon>Pseudomonadati</taxon>
        <taxon>Pseudomonadota</taxon>
        <taxon>Gammaproteobacteria</taxon>
        <taxon>Chromatiales</taxon>
        <taxon>Sedimenticolaceae</taxon>
        <taxon>Candidatus Thiodiazotropha</taxon>
    </lineage>
</organism>
<sequence>MRKLFSTIIKLTKKVVSYIFYYTGVTGYILKKKLSNKTVILTYHRVLPVNLRDKSFSHQAILVDPANFDMHLSVICEYFKVIDTRVLLNGDKECEPRCLITFDDGWRDNYEYAYPILMKYNCPAIVFVPLDYISTNKTFWQEKLGYLMWHASKLDSNKSRALLNKYGIDEICKSEGSKKQSAIIDYVRSLKARTYKQLEEIKQEFLEIVDYGDGSYVDKHMTWDQIRELDKNGIEIGSHACSHKILTELAREEVISELEKSKTSIENNLQAVVKSIAYPNGDYNDVIGDVTRSEGYMYGFGTEFGHVDESSNRYNLKRININDTVADNKPVFLATLIGIF</sequence>
<evidence type="ECO:0000256" key="1">
    <source>
        <dbReference type="ARBA" id="ARBA00004613"/>
    </source>
</evidence>
<proteinExistence type="predicted"/>
<comment type="caution">
    <text evidence="4">The sequence shown here is derived from an EMBL/GenBank/DDBJ whole genome shotgun (WGS) entry which is preliminary data.</text>
</comment>
<dbReference type="InterPro" id="IPR051398">
    <property type="entry name" value="Polysacch_Deacetylase"/>
</dbReference>
<dbReference type="EMBL" id="MARB01000010">
    <property type="protein sequence ID" value="ODJ87730.1"/>
    <property type="molecule type" value="Genomic_DNA"/>
</dbReference>
<evidence type="ECO:0000313" key="5">
    <source>
        <dbReference type="Proteomes" id="UP000094769"/>
    </source>
</evidence>
<dbReference type="Pfam" id="PF01522">
    <property type="entry name" value="Polysacc_deac_1"/>
    <property type="match status" value="2"/>
</dbReference>
<dbReference type="Gene3D" id="3.20.20.370">
    <property type="entry name" value="Glycoside hydrolase/deacetylase"/>
    <property type="match status" value="1"/>
</dbReference>
<gene>
    <name evidence="4" type="ORF">CODIS_21480</name>
</gene>
<dbReference type="PANTHER" id="PTHR34216">
    <property type="match status" value="1"/>
</dbReference>
<name>A0A7Z1AF65_9GAMM</name>
<dbReference type="AlphaFoldDB" id="A0A7Z1AF65"/>
<evidence type="ECO:0000313" key="4">
    <source>
        <dbReference type="EMBL" id="ODJ87730.1"/>
    </source>
</evidence>
<comment type="subcellular location">
    <subcellularLocation>
        <location evidence="1">Secreted</location>
    </subcellularLocation>
</comment>
<dbReference type="OrthoDB" id="9814639at2"/>
<evidence type="ECO:0000259" key="3">
    <source>
        <dbReference type="PROSITE" id="PS51677"/>
    </source>
</evidence>
<dbReference type="RefSeq" id="WP_069124740.1">
    <property type="nucleotide sequence ID" value="NZ_MARB01000010.1"/>
</dbReference>
<feature type="domain" description="NodB homology" evidence="3">
    <location>
        <begin position="96"/>
        <end position="340"/>
    </location>
</feature>